<evidence type="ECO:0000313" key="2">
    <source>
        <dbReference type="EMBL" id="RNF86768.1"/>
    </source>
</evidence>
<dbReference type="GO" id="GO:0003676">
    <property type="term" value="F:nucleic acid binding"/>
    <property type="evidence" value="ECO:0007669"/>
    <property type="project" value="InterPro"/>
</dbReference>
<evidence type="ECO:0000313" key="3">
    <source>
        <dbReference type="Proteomes" id="UP000275401"/>
    </source>
</evidence>
<dbReference type="InterPro" id="IPR047806">
    <property type="entry name" value="IHF_actinobact"/>
</dbReference>
<proteinExistence type="predicted"/>
<name>A0A3M8SZB7_9ACTN</name>
<dbReference type="Pfam" id="PF22525">
    <property type="entry name" value="H2TH_5"/>
    <property type="match status" value="1"/>
</dbReference>
<dbReference type="Gene3D" id="1.10.8.50">
    <property type="match status" value="1"/>
</dbReference>
<accession>A0A3M8SZB7</accession>
<dbReference type="InterPro" id="IPR055201">
    <property type="entry name" value="IHF-like_H2TH"/>
</dbReference>
<gene>
    <name evidence="2" type="ORF">EEJ42_42945</name>
</gene>
<protein>
    <submittedName>
        <fullName evidence="2">Integration host factor</fullName>
    </submittedName>
</protein>
<dbReference type="RefSeq" id="WP_123107562.1">
    <property type="nucleotide sequence ID" value="NZ_RIBZ01000829.1"/>
</dbReference>
<evidence type="ECO:0000259" key="1">
    <source>
        <dbReference type="Pfam" id="PF22525"/>
    </source>
</evidence>
<dbReference type="AlphaFoldDB" id="A0A3M8SZB7"/>
<dbReference type="EMBL" id="RIBZ01000829">
    <property type="protein sequence ID" value="RNF86768.1"/>
    <property type="molecule type" value="Genomic_DNA"/>
</dbReference>
<sequence>MALPTLTDQDRDAARQKAVLARQARSAVRASLKAGTVTLAQVLNRSDTVVGRMPVRQLLTALPGIGLVRATRSMNALGIPEGRRVRGLGPTQRARLLEEFPDTASTPA</sequence>
<dbReference type="SUPFAM" id="SSF46946">
    <property type="entry name" value="S13-like H2TH domain"/>
    <property type="match status" value="1"/>
</dbReference>
<dbReference type="Proteomes" id="UP000275401">
    <property type="component" value="Unassembled WGS sequence"/>
</dbReference>
<keyword evidence="3" id="KW-1185">Reference proteome</keyword>
<feature type="domain" description="Integration host factor-like helix-two turn-helix" evidence="1">
    <location>
        <begin position="32"/>
        <end position="100"/>
    </location>
</feature>
<organism evidence="2 3">
    <name type="scientific">Streptomyces botrytidirepellens</name>
    <dbReference type="NCBI Taxonomy" id="2486417"/>
    <lineage>
        <taxon>Bacteria</taxon>
        <taxon>Bacillati</taxon>
        <taxon>Actinomycetota</taxon>
        <taxon>Actinomycetes</taxon>
        <taxon>Kitasatosporales</taxon>
        <taxon>Streptomycetaceae</taxon>
        <taxon>Streptomyces</taxon>
    </lineage>
</organism>
<comment type="caution">
    <text evidence="2">The sequence shown here is derived from an EMBL/GenBank/DDBJ whole genome shotgun (WGS) entry which is preliminary data.</text>
</comment>
<dbReference type="NCBIfam" id="NF041260">
    <property type="entry name" value="actino_IHF"/>
    <property type="match status" value="1"/>
</dbReference>
<dbReference type="InterPro" id="IPR010979">
    <property type="entry name" value="Ribosomal_uS13-like_H2TH"/>
</dbReference>
<reference evidence="2 3" key="1">
    <citation type="submission" date="2018-11" db="EMBL/GenBank/DDBJ databases">
        <title>The Potential of Streptomyces as Biocontrol Agents against the Tomato grey mould, Botrytis cinerea (Gray mold) Frontiers in Microbiology.</title>
        <authorList>
            <person name="Li D."/>
        </authorList>
    </citation>
    <scope>NUCLEOTIDE SEQUENCE [LARGE SCALE GENOMIC DNA]</scope>
    <source>
        <strain evidence="2 3">NEAU-LD23</strain>
    </source>
</reference>